<dbReference type="AlphaFoldDB" id="A0AAQ1G8W4"/>
<accession>A0AAQ1G8W4</accession>
<dbReference type="InterPro" id="IPR055259">
    <property type="entry name" value="YkvP/CgeB_Glyco_trans-like"/>
</dbReference>
<reference evidence="2 3" key="1">
    <citation type="submission" date="2016-10" db="EMBL/GenBank/DDBJ databases">
        <authorList>
            <person name="Varghese N."/>
            <person name="Submissions S."/>
        </authorList>
    </citation>
    <scope>NUCLEOTIDE SEQUENCE [LARGE SCALE GENOMIC DNA]</scope>
    <source>
        <strain evidence="2 3">CECT 8317</strain>
    </source>
</reference>
<dbReference type="PANTHER" id="PTHR12526">
    <property type="entry name" value="GLYCOSYLTRANSFERASE"/>
    <property type="match status" value="1"/>
</dbReference>
<keyword evidence="3" id="KW-1185">Reference proteome</keyword>
<comment type="caution">
    <text evidence="2">The sequence shown here is derived from an EMBL/GenBank/DDBJ whole genome shotgun (WGS) entry which is preliminary data.</text>
</comment>
<dbReference type="CDD" id="cd03801">
    <property type="entry name" value="GT4_PimA-like"/>
    <property type="match status" value="1"/>
</dbReference>
<proteinExistence type="predicted"/>
<feature type="domain" description="Spore protein YkvP/CgeB glycosyl transferase-like" evidence="1">
    <location>
        <begin position="249"/>
        <end position="346"/>
    </location>
</feature>
<sequence length="366" mass="41144">MNRKEEPVRVAFVLWAGKNFGGMERRYVRLASHLAERSQVGEIVLLARKGAELNVERHLNRNSGVRVLMYGRDREDDVSVFGGLRDALSLAWMIIGLKKYHIHFCCNPGVISSFFGGFLALRKQKSVSMVDITFALKINWQKKIHANLAVRLFSRIDCLSAEARNILKTIVGGSGGAHYKVAPCSFTDFSQVDISSRRDIDVLMLARFVENKGYDLLNSIKQDMAGLNVHLCGFGALKMDFEGFSIYETDEPLTVLGRTKIFLSLQSTNNYPSQSVLEAMASECAIIATDVGETRRFLDENCAVLIPYDSGALLQAIKKLLSDDDLRKRLGRKARLRVLEEHTVECYANYFKSEILGIDNSCHHRP</sequence>
<evidence type="ECO:0000259" key="1">
    <source>
        <dbReference type="Pfam" id="PF13524"/>
    </source>
</evidence>
<dbReference type="Proteomes" id="UP000243518">
    <property type="component" value="Unassembled WGS sequence"/>
</dbReference>
<gene>
    <name evidence="2" type="ORF">SAMN05216586_11011</name>
</gene>
<evidence type="ECO:0000313" key="3">
    <source>
        <dbReference type="Proteomes" id="UP000243518"/>
    </source>
</evidence>
<organism evidence="2 3">
    <name type="scientific">Halopseudomonas aestusnigri</name>
    <dbReference type="NCBI Taxonomy" id="857252"/>
    <lineage>
        <taxon>Bacteria</taxon>
        <taxon>Pseudomonadati</taxon>
        <taxon>Pseudomonadota</taxon>
        <taxon>Gammaproteobacteria</taxon>
        <taxon>Pseudomonadales</taxon>
        <taxon>Pseudomonadaceae</taxon>
        <taxon>Halopseudomonas</taxon>
    </lineage>
</organism>
<evidence type="ECO:0000313" key="2">
    <source>
        <dbReference type="EMBL" id="SEG56737.1"/>
    </source>
</evidence>
<name>A0AAQ1G8W4_9GAMM</name>
<dbReference type="SUPFAM" id="SSF53756">
    <property type="entry name" value="UDP-Glycosyltransferase/glycogen phosphorylase"/>
    <property type="match status" value="1"/>
</dbReference>
<protein>
    <submittedName>
        <fullName evidence="2">Glycosyltransferase involved in cell wall bisynthesis</fullName>
    </submittedName>
</protein>
<dbReference type="Gene3D" id="3.40.50.2000">
    <property type="entry name" value="Glycogen Phosphorylase B"/>
    <property type="match status" value="1"/>
</dbReference>
<dbReference type="EMBL" id="FNVE01000010">
    <property type="protein sequence ID" value="SEG56737.1"/>
    <property type="molecule type" value="Genomic_DNA"/>
</dbReference>
<dbReference type="RefSeq" id="WP_088276603.1">
    <property type="nucleotide sequence ID" value="NZ_FNVE01000010.1"/>
</dbReference>
<dbReference type="Pfam" id="PF13524">
    <property type="entry name" value="Glyco_trans_1_2"/>
    <property type="match status" value="1"/>
</dbReference>